<dbReference type="Gene3D" id="1.25.40.10">
    <property type="entry name" value="Tetratricopeptide repeat domain"/>
    <property type="match status" value="1"/>
</dbReference>
<dbReference type="InterPro" id="IPR019734">
    <property type="entry name" value="TPR_rpt"/>
</dbReference>
<sequence>MNSGGRRSENAQKAAVPLSNYQFDFGLGSNFSSSQSSKSLKDQKYNSPTQTPSSAQSQKPAPAWTPNKPSWNPQPSSSPASRAAQAGFSSGWTGRSGISTGWSSQPQMAGDILGKSWAKPDSSKQSATGIVGGLNSGAAPHLFGDLLGAALGQQKSNAPLKQSSSSTSFSMGSMSAALPKGRVSLKDQQRASVRSAEEFGNFAGASAGGGKSADPFDALPTFSNKNFSSSQGDSFGSFVGSSAKQVPLKTTSSANQDPFGDFQNVSTATNDHNDDTFGDFEKGSAKNPSSTAGGDPFAASMNVSDDLFGGTSIPNSSNSGEHFSGMSSGRNGGTGFTDPLASFSSPVKQGTAPGRAADPFEALNKSFSSEKQVPQENKKDPLGSLFTSSSTASPGGFDSQPLSEVDDWGLESEFGGADTGPTTELEGLPPPPAGVTISMTKDKGVENYKQGQFADAIKWFSWAMVLLEKSGSSSDASVEVLTSRASCYKEVGEYKKAIADCSKVLDHDKSNVAVLLQRALLYESTEKYKLGVEDLRNVLKFDPVNRLAKSTLSRLVKLADYS</sequence>
<feature type="compositionally biased region" description="Low complexity" evidence="1">
    <location>
        <begin position="163"/>
        <end position="175"/>
    </location>
</feature>
<feature type="compositionally biased region" description="Polar residues" evidence="1">
    <location>
        <begin position="365"/>
        <end position="375"/>
    </location>
</feature>
<protein>
    <submittedName>
        <fullName evidence="2">Uncharacterized protein</fullName>
    </submittedName>
</protein>
<feature type="compositionally biased region" description="Basic and acidic residues" evidence="1">
    <location>
        <begin position="271"/>
        <end position="284"/>
    </location>
</feature>
<dbReference type="EMBL" id="GCKF01035139">
    <property type="protein sequence ID" value="JAG97031.1"/>
    <property type="molecule type" value="Transcribed_RNA"/>
</dbReference>
<evidence type="ECO:0000256" key="1">
    <source>
        <dbReference type="SAM" id="MobiDB-lite"/>
    </source>
</evidence>
<evidence type="ECO:0000313" key="2">
    <source>
        <dbReference type="EMBL" id="JAG97032.1"/>
    </source>
</evidence>
<feature type="compositionally biased region" description="Low complexity" evidence="1">
    <location>
        <begin position="47"/>
        <end position="62"/>
    </location>
</feature>
<feature type="compositionally biased region" description="Low complexity" evidence="1">
    <location>
        <begin position="227"/>
        <end position="242"/>
    </location>
</feature>
<feature type="region of interest" description="Disordered" evidence="1">
    <location>
        <begin position="154"/>
        <end position="431"/>
    </location>
</feature>
<dbReference type="InterPro" id="IPR011990">
    <property type="entry name" value="TPR-like_helical_dom_sf"/>
</dbReference>
<feature type="region of interest" description="Disordered" evidence="1">
    <location>
        <begin position="32"/>
        <end position="135"/>
    </location>
</feature>
<accession>A0A0D6QZN0</accession>
<dbReference type="PANTHER" id="PTHR47697">
    <property type="entry name" value="OS03G0340700 PROTEIN"/>
    <property type="match status" value="1"/>
</dbReference>
<dbReference type="EMBL" id="GCKF01035138">
    <property type="protein sequence ID" value="JAG97032.1"/>
    <property type="molecule type" value="Transcribed_RNA"/>
</dbReference>
<feature type="compositionally biased region" description="Low complexity" evidence="1">
    <location>
        <begin position="73"/>
        <end position="86"/>
    </location>
</feature>
<name>A0A0D6QZN0_ARACU</name>
<dbReference type="SMART" id="SM00028">
    <property type="entry name" value="TPR"/>
    <property type="match status" value="3"/>
</dbReference>
<dbReference type="SUPFAM" id="SSF48452">
    <property type="entry name" value="TPR-like"/>
    <property type="match status" value="1"/>
</dbReference>
<organism evidence="2">
    <name type="scientific">Araucaria cunninghamii</name>
    <name type="common">Hoop pine</name>
    <name type="synonym">Moreton Bay pine</name>
    <dbReference type="NCBI Taxonomy" id="56994"/>
    <lineage>
        <taxon>Eukaryota</taxon>
        <taxon>Viridiplantae</taxon>
        <taxon>Streptophyta</taxon>
        <taxon>Embryophyta</taxon>
        <taxon>Tracheophyta</taxon>
        <taxon>Spermatophyta</taxon>
        <taxon>Pinopsida</taxon>
        <taxon>Pinidae</taxon>
        <taxon>Conifers II</taxon>
        <taxon>Araucariales</taxon>
        <taxon>Araucariaceae</taxon>
        <taxon>Araucaria</taxon>
    </lineage>
</organism>
<dbReference type="AlphaFoldDB" id="A0A0D6QZN0"/>
<dbReference type="PANTHER" id="PTHR47697:SF1">
    <property type="entry name" value="OS03G0340700 PROTEIN"/>
    <property type="match status" value="1"/>
</dbReference>
<proteinExistence type="predicted"/>
<reference evidence="2" key="1">
    <citation type="submission" date="2015-03" db="EMBL/GenBank/DDBJ databases">
        <title>A transcriptome of Araucaria cunninghamii, an australian fine timber species.</title>
        <authorList>
            <person name="Jing Yi C.J.Y."/>
            <person name="Yin San L.Y.S."/>
            <person name="Abdul Karim S.S."/>
            <person name="Wan Azmi N.N."/>
            <person name="Hercus R.R."/>
            <person name="Croft L.L."/>
        </authorList>
    </citation>
    <scope>NUCLEOTIDE SEQUENCE</scope>
    <source>
        <strain evidence="2">MI0301</strain>
        <tissue evidence="2">Leaf</tissue>
    </source>
</reference>
<feature type="compositionally biased region" description="Polar residues" evidence="1">
    <location>
        <begin position="312"/>
        <end position="329"/>
    </location>
</feature>
<feature type="compositionally biased region" description="Polar residues" evidence="1">
    <location>
        <begin position="87"/>
        <end position="107"/>
    </location>
</feature>